<protein>
    <submittedName>
        <fullName evidence="7">Pentatricopeptide repeat-containing protein</fullName>
    </submittedName>
</protein>
<keyword evidence="4" id="KW-0804">Transcription</keyword>
<keyword evidence="2" id="KW-0805">Transcription regulation</keyword>
<dbReference type="SMART" id="SM00401">
    <property type="entry name" value="ZnF_GATA"/>
    <property type="match status" value="1"/>
</dbReference>
<dbReference type="Pfam" id="PF13041">
    <property type="entry name" value="PPR_2"/>
    <property type="match status" value="1"/>
</dbReference>
<proteinExistence type="predicted"/>
<evidence type="ECO:0000313" key="8">
    <source>
        <dbReference type="Proteomes" id="UP000224567"/>
    </source>
</evidence>
<feature type="domain" description="GATA-type" evidence="6">
    <location>
        <begin position="92"/>
        <end position="143"/>
    </location>
</feature>
<reference evidence="8" key="2">
    <citation type="journal article" date="2017" name="J. Anim. Genet.">
        <title>Multiple reference genome sequences of hot pepper reveal the massive evolution of plant disease resistance genes by retroduplication.</title>
        <authorList>
            <person name="Kim S."/>
            <person name="Park J."/>
            <person name="Yeom S.-I."/>
            <person name="Kim Y.-M."/>
            <person name="Seo E."/>
            <person name="Kim K.-T."/>
            <person name="Kim M.-S."/>
            <person name="Lee J.M."/>
            <person name="Cheong K."/>
            <person name="Shin H.-S."/>
            <person name="Kim S.-B."/>
            <person name="Han K."/>
            <person name="Lee J."/>
            <person name="Park M."/>
            <person name="Lee H.-A."/>
            <person name="Lee H.-Y."/>
            <person name="Lee Y."/>
            <person name="Oh S."/>
            <person name="Lee J.H."/>
            <person name="Choi E."/>
            <person name="Choi E."/>
            <person name="Lee S.E."/>
            <person name="Jeon J."/>
            <person name="Kim H."/>
            <person name="Choi G."/>
            <person name="Song H."/>
            <person name="Lee J."/>
            <person name="Lee S.-C."/>
            <person name="Kwon J.-K."/>
            <person name="Lee H.-Y."/>
            <person name="Koo N."/>
            <person name="Hong Y."/>
            <person name="Kim R.W."/>
            <person name="Kang W.-H."/>
            <person name="Huh J.H."/>
            <person name="Kang B.-C."/>
            <person name="Yang T.-J."/>
            <person name="Lee Y.-H."/>
            <person name="Bennetzen J.L."/>
            <person name="Choi D."/>
        </authorList>
    </citation>
    <scope>NUCLEOTIDE SEQUENCE [LARGE SCALE GENOMIC DNA]</scope>
    <source>
        <strain evidence="8">cv. PBC81</strain>
    </source>
</reference>
<dbReference type="GO" id="GO:0006355">
    <property type="term" value="P:regulation of DNA-templated transcription"/>
    <property type="evidence" value="ECO:0007669"/>
    <property type="project" value="InterPro"/>
</dbReference>
<reference evidence="7 8" key="1">
    <citation type="journal article" date="2017" name="Genome Biol.">
        <title>New reference genome sequences of hot pepper reveal the massive evolution of plant disease-resistance genes by retroduplication.</title>
        <authorList>
            <person name="Kim S."/>
            <person name="Park J."/>
            <person name="Yeom S.I."/>
            <person name="Kim Y.M."/>
            <person name="Seo E."/>
            <person name="Kim K.T."/>
            <person name="Kim M.S."/>
            <person name="Lee J.M."/>
            <person name="Cheong K."/>
            <person name="Shin H.S."/>
            <person name="Kim S.B."/>
            <person name="Han K."/>
            <person name="Lee J."/>
            <person name="Park M."/>
            <person name="Lee H.A."/>
            <person name="Lee H.Y."/>
            <person name="Lee Y."/>
            <person name="Oh S."/>
            <person name="Lee J.H."/>
            <person name="Choi E."/>
            <person name="Choi E."/>
            <person name="Lee S.E."/>
            <person name="Jeon J."/>
            <person name="Kim H."/>
            <person name="Choi G."/>
            <person name="Song H."/>
            <person name="Lee J."/>
            <person name="Lee S.C."/>
            <person name="Kwon J.K."/>
            <person name="Lee H.Y."/>
            <person name="Koo N."/>
            <person name="Hong Y."/>
            <person name="Kim R.W."/>
            <person name="Kang W.H."/>
            <person name="Huh J.H."/>
            <person name="Kang B.C."/>
            <person name="Yang T.J."/>
            <person name="Lee Y.H."/>
            <person name="Bennetzen J.L."/>
            <person name="Choi D."/>
        </authorList>
    </citation>
    <scope>NUCLEOTIDE SEQUENCE [LARGE SCALE GENOMIC DNA]</scope>
    <source>
        <strain evidence="8">cv. PBC81</strain>
    </source>
</reference>
<dbReference type="Gene3D" id="1.25.40.10">
    <property type="entry name" value="Tetratricopeptide repeat domain"/>
    <property type="match status" value="1"/>
</dbReference>
<dbReference type="InterPro" id="IPR000679">
    <property type="entry name" value="Znf_GATA"/>
</dbReference>
<evidence type="ECO:0000256" key="3">
    <source>
        <dbReference type="ARBA" id="ARBA00023125"/>
    </source>
</evidence>
<evidence type="ECO:0000256" key="1">
    <source>
        <dbReference type="ARBA" id="ARBA00022737"/>
    </source>
</evidence>
<accession>A0A2G2W9U1</accession>
<evidence type="ECO:0000259" key="6">
    <source>
        <dbReference type="SMART" id="SM00401"/>
    </source>
</evidence>
<dbReference type="CDD" id="cd00202">
    <property type="entry name" value="ZnF_GATA"/>
    <property type="match status" value="1"/>
</dbReference>
<evidence type="ECO:0000256" key="5">
    <source>
        <dbReference type="PROSITE-ProRule" id="PRU00708"/>
    </source>
</evidence>
<feature type="repeat" description="PPR" evidence="5">
    <location>
        <begin position="58"/>
        <end position="92"/>
    </location>
</feature>
<dbReference type="InterPro" id="IPR002885">
    <property type="entry name" value="PPR_rpt"/>
</dbReference>
<dbReference type="InterPro" id="IPR011990">
    <property type="entry name" value="TPR-like_helical_dom_sf"/>
</dbReference>
<evidence type="ECO:0000313" key="7">
    <source>
        <dbReference type="EMBL" id="PHT42003.1"/>
    </source>
</evidence>
<dbReference type="NCBIfam" id="TIGR00756">
    <property type="entry name" value="PPR"/>
    <property type="match status" value="1"/>
</dbReference>
<dbReference type="GO" id="GO:0043565">
    <property type="term" value="F:sequence-specific DNA binding"/>
    <property type="evidence" value="ECO:0007669"/>
    <property type="project" value="InterPro"/>
</dbReference>
<dbReference type="InterPro" id="IPR044589">
    <property type="entry name" value="GATA26/27"/>
</dbReference>
<sequence length="278" mass="30774">MIDRAMNVFELPKSNGFMLTVLSYNSILDALIRNSCNVSFELAQKFYDDMVKSGVSSNVYTYNIMIRGHCGRGNLRKGLVVFDEMEKSGCLRNVVTYNTIIETFNWRNGPHEKPVLCNACGLRRRTRQTLDGCVPKHANGEIQSSQLSSEMKPARDDQKLEVGVEVSGQHGSSACLEEEMNNISAIGSAGSASDNCIQMEETNAIGVFGRDKMGDHNMRLHEMRKEIDALKGSMEGVASSVSKMGDIVDTKVANANDRDQAIDCYNDSGSWAITEWTF</sequence>
<dbReference type="Proteomes" id="UP000224567">
    <property type="component" value="Unassembled WGS sequence"/>
</dbReference>
<dbReference type="OrthoDB" id="515401at2759"/>
<gene>
    <name evidence="7" type="ORF">CQW23_20857</name>
</gene>
<dbReference type="AlphaFoldDB" id="A0A2G2W9U1"/>
<evidence type="ECO:0000256" key="2">
    <source>
        <dbReference type="ARBA" id="ARBA00023015"/>
    </source>
</evidence>
<organism evidence="7 8">
    <name type="scientific">Capsicum baccatum</name>
    <name type="common">Peruvian pepper</name>
    <dbReference type="NCBI Taxonomy" id="33114"/>
    <lineage>
        <taxon>Eukaryota</taxon>
        <taxon>Viridiplantae</taxon>
        <taxon>Streptophyta</taxon>
        <taxon>Embryophyta</taxon>
        <taxon>Tracheophyta</taxon>
        <taxon>Spermatophyta</taxon>
        <taxon>Magnoliopsida</taxon>
        <taxon>eudicotyledons</taxon>
        <taxon>Gunneridae</taxon>
        <taxon>Pentapetalae</taxon>
        <taxon>asterids</taxon>
        <taxon>lamiids</taxon>
        <taxon>Solanales</taxon>
        <taxon>Solanaceae</taxon>
        <taxon>Solanoideae</taxon>
        <taxon>Capsiceae</taxon>
        <taxon>Capsicum</taxon>
    </lineage>
</organism>
<dbReference type="PROSITE" id="PS51375">
    <property type="entry name" value="PPR"/>
    <property type="match status" value="2"/>
</dbReference>
<comment type="caution">
    <text evidence="7">The sequence shown here is derived from an EMBL/GenBank/DDBJ whole genome shotgun (WGS) entry which is preliminary data.</text>
</comment>
<dbReference type="PANTHER" id="PTHR46855">
    <property type="entry name" value="OSJNBB0038F03.10 PROTEIN"/>
    <property type="match status" value="1"/>
</dbReference>
<evidence type="ECO:0000256" key="4">
    <source>
        <dbReference type="ARBA" id="ARBA00023163"/>
    </source>
</evidence>
<feature type="repeat" description="PPR" evidence="5">
    <location>
        <begin position="20"/>
        <end position="57"/>
    </location>
</feature>
<dbReference type="EMBL" id="MLFT02000008">
    <property type="protein sequence ID" value="PHT42003.1"/>
    <property type="molecule type" value="Genomic_DNA"/>
</dbReference>
<name>A0A2G2W9U1_CAPBA</name>
<dbReference type="PANTHER" id="PTHR46855:SF11">
    <property type="entry name" value="GATA TRANSCRIPTION FACTOR 26-LIKE"/>
    <property type="match status" value="1"/>
</dbReference>
<dbReference type="SUPFAM" id="SSF57716">
    <property type="entry name" value="Glucocorticoid receptor-like (DNA-binding domain)"/>
    <property type="match status" value="1"/>
</dbReference>
<keyword evidence="1" id="KW-0677">Repeat</keyword>
<keyword evidence="3" id="KW-0238">DNA-binding</keyword>
<dbReference type="Pfam" id="PF00320">
    <property type="entry name" value="GATA"/>
    <property type="match status" value="1"/>
</dbReference>
<keyword evidence="8" id="KW-1185">Reference proteome</keyword>